<name>A0A5J6MNN8_9PROT</name>
<organism evidence="4 5">
    <name type="scientific">Hypericibacter terrae</name>
    <dbReference type="NCBI Taxonomy" id="2602015"/>
    <lineage>
        <taxon>Bacteria</taxon>
        <taxon>Pseudomonadati</taxon>
        <taxon>Pseudomonadota</taxon>
        <taxon>Alphaproteobacteria</taxon>
        <taxon>Rhodospirillales</taxon>
        <taxon>Dongiaceae</taxon>
        <taxon>Hypericibacter</taxon>
    </lineage>
</organism>
<dbReference type="KEGG" id="htq:FRZ44_45410"/>
<dbReference type="Proteomes" id="UP000326202">
    <property type="component" value="Chromosome"/>
</dbReference>
<keyword evidence="2" id="KW-0119">Carbohydrate metabolism</keyword>
<gene>
    <name evidence="4" type="ORF">FRZ44_45410</name>
</gene>
<evidence type="ECO:0000259" key="3">
    <source>
        <dbReference type="Pfam" id="PF01370"/>
    </source>
</evidence>
<dbReference type="InterPro" id="IPR001509">
    <property type="entry name" value="Epimerase_deHydtase"/>
</dbReference>
<accession>A0A5J6MNN8</accession>
<evidence type="ECO:0000313" key="5">
    <source>
        <dbReference type="Proteomes" id="UP000326202"/>
    </source>
</evidence>
<evidence type="ECO:0000313" key="4">
    <source>
        <dbReference type="EMBL" id="QEX19228.1"/>
    </source>
</evidence>
<sequence length="327" mass="34718">MKIVITGGTGFLGLMLARALIKRGRLTAPSGKQAEIDEILLFDVAAPPTRPAGLDTRVKIATGEISDAARIASLIDRDDIGIFHLASVVSGEGEQNFDLALRVNLDGTRVLLEAARARGSKPRLVFASSIAVFGGEGMPASVGDAVKQTPQTTYGVTKAIGELLVNDYSRKGFIDGRSVRLPTIIIRPGKPNKAASSFASGVFREPLSGVDCALPVTLDAVMPVSGYRTAVENMIRLYELPAEKLGNDRAVGLPSLDVTVGQMVESLKRVAGNRHLGEITVAPDPFIQKIVAGWPVATNFRRATSLGLAADESLDPIVRGYIEDFLS</sequence>
<dbReference type="Gene3D" id="3.40.50.720">
    <property type="entry name" value="NAD(P)-binding Rossmann-like Domain"/>
    <property type="match status" value="1"/>
</dbReference>
<evidence type="ECO:0000256" key="1">
    <source>
        <dbReference type="ARBA" id="ARBA00022857"/>
    </source>
</evidence>
<dbReference type="GO" id="GO:0016491">
    <property type="term" value="F:oxidoreductase activity"/>
    <property type="evidence" value="ECO:0007669"/>
    <property type="project" value="InterPro"/>
</dbReference>
<dbReference type="AlphaFoldDB" id="A0A5J6MNN8"/>
<dbReference type="PANTHER" id="PTHR43103:SF3">
    <property type="entry name" value="ADP-L-GLYCERO-D-MANNO-HEPTOSE-6-EPIMERASE"/>
    <property type="match status" value="1"/>
</dbReference>
<dbReference type="Gene3D" id="3.90.25.10">
    <property type="entry name" value="UDP-galactose 4-epimerase, domain 1"/>
    <property type="match status" value="1"/>
</dbReference>
<keyword evidence="1" id="KW-0521">NADP</keyword>
<keyword evidence="5" id="KW-1185">Reference proteome</keyword>
<dbReference type="SUPFAM" id="SSF51735">
    <property type="entry name" value="NAD(P)-binding Rossmann-fold domains"/>
    <property type="match status" value="1"/>
</dbReference>
<protein>
    <recommendedName>
        <fullName evidence="3">NAD-dependent epimerase/dehydratase domain-containing protein</fullName>
    </recommendedName>
</protein>
<dbReference type="InterPro" id="IPR050005">
    <property type="entry name" value="DenD"/>
</dbReference>
<dbReference type="Pfam" id="PF01370">
    <property type="entry name" value="Epimerase"/>
    <property type="match status" value="1"/>
</dbReference>
<dbReference type="NCBIfam" id="NF043036">
    <property type="entry name" value="ErythonDh"/>
    <property type="match status" value="1"/>
</dbReference>
<feature type="domain" description="NAD-dependent epimerase/dehydratase" evidence="3">
    <location>
        <begin position="3"/>
        <end position="219"/>
    </location>
</feature>
<reference evidence="4 5" key="1">
    <citation type="submission" date="2019-08" db="EMBL/GenBank/DDBJ databases">
        <title>Hyperibacter terrae gen. nov., sp. nov. and Hyperibacter viscosus sp. nov., two new members in the family Rhodospirillaceae isolated from the rhizosphere of Hypericum perforatum.</title>
        <authorList>
            <person name="Noviana Z."/>
        </authorList>
    </citation>
    <scope>NUCLEOTIDE SEQUENCE [LARGE SCALE GENOMIC DNA]</scope>
    <source>
        <strain evidence="4 5">R5913</strain>
    </source>
</reference>
<evidence type="ECO:0000256" key="2">
    <source>
        <dbReference type="ARBA" id="ARBA00023277"/>
    </source>
</evidence>
<dbReference type="RefSeq" id="WP_151179314.1">
    <property type="nucleotide sequence ID" value="NZ_CP042906.1"/>
</dbReference>
<dbReference type="OrthoDB" id="9801056at2"/>
<dbReference type="EMBL" id="CP042906">
    <property type="protein sequence ID" value="QEX19228.1"/>
    <property type="molecule type" value="Genomic_DNA"/>
</dbReference>
<dbReference type="PANTHER" id="PTHR43103">
    <property type="entry name" value="NUCLEOSIDE-DIPHOSPHATE-SUGAR EPIMERASE"/>
    <property type="match status" value="1"/>
</dbReference>
<proteinExistence type="predicted"/>
<dbReference type="InterPro" id="IPR036291">
    <property type="entry name" value="NAD(P)-bd_dom_sf"/>
</dbReference>